<keyword evidence="3" id="KW-1185">Reference proteome</keyword>
<reference evidence="2" key="1">
    <citation type="submission" date="2021-06" db="EMBL/GenBank/DDBJ databases">
        <authorList>
            <person name="Hodson N. C."/>
            <person name="Mongue J. A."/>
            <person name="Jaron S. K."/>
        </authorList>
    </citation>
    <scope>NUCLEOTIDE SEQUENCE</scope>
</reference>
<evidence type="ECO:0000313" key="2">
    <source>
        <dbReference type="EMBL" id="CAG7815362.1"/>
    </source>
</evidence>
<name>A0A8J2KF80_9HEXA</name>
<evidence type="ECO:0000313" key="3">
    <source>
        <dbReference type="Proteomes" id="UP000708208"/>
    </source>
</evidence>
<proteinExistence type="predicted"/>
<organism evidence="2 3">
    <name type="scientific">Allacma fusca</name>
    <dbReference type="NCBI Taxonomy" id="39272"/>
    <lineage>
        <taxon>Eukaryota</taxon>
        <taxon>Metazoa</taxon>
        <taxon>Ecdysozoa</taxon>
        <taxon>Arthropoda</taxon>
        <taxon>Hexapoda</taxon>
        <taxon>Collembola</taxon>
        <taxon>Symphypleona</taxon>
        <taxon>Sminthuridae</taxon>
        <taxon>Allacma</taxon>
    </lineage>
</organism>
<feature type="non-terminal residue" evidence="2">
    <location>
        <position position="389"/>
    </location>
</feature>
<evidence type="ECO:0000256" key="1">
    <source>
        <dbReference type="SAM" id="MobiDB-lite"/>
    </source>
</evidence>
<feature type="non-terminal residue" evidence="2">
    <location>
        <position position="1"/>
    </location>
</feature>
<feature type="region of interest" description="Disordered" evidence="1">
    <location>
        <begin position="112"/>
        <end position="154"/>
    </location>
</feature>
<protein>
    <submittedName>
        <fullName evidence="2">Uncharacterized protein</fullName>
    </submittedName>
</protein>
<sequence>MDQTPRTEVLTKTELGDLGKTILAISPCTWRARWEEAAMHSPVLLSFVEAFYQGLEIPDHTTTMRAHPHEYACELEELLGDLRQSTSLGEERDVIVHIRRVLKQLRAALDDHLHPRKKQPTTERGPDEVVSQSSDSAQATTSTPAVTAVPQQASTASQAAMPHSYKSIVTHLSFDGILPGVPYIKGFVISGYVHPEWRRKWTVYRCPPPSSTQDTTSANPLPYVHTSFQFTHSILELFPLARGRIYRARKWGDAWKVTVVLDPRQYGTNFRQLHISGTAPNVRSFQRDLTAKIQDLGLSLLKPDYVNPPISPQSSVHSWRHPSPNLVIEIERPVCGFLNNQDSVCLGHLFLRDHDGCYKCRREKVRHDGSKCPKYPMGMENEEHCYRFT</sequence>
<dbReference type="Proteomes" id="UP000708208">
    <property type="component" value="Unassembled WGS sequence"/>
</dbReference>
<comment type="caution">
    <text evidence="2">The sequence shown here is derived from an EMBL/GenBank/DDBJ whole genome shotgun (WGS) entry which is preliminary data.</text>
</comment>
<dbReference type="EMBL" id="CAJVCH010342478">
    <property type="protein sequence ID" value="CAG7815362.1"/>
    <property type="molecule type" value="Genomic_DNA"/>
</dbReference>
<gene>
    <name evidence="2" type="ORF">AFUS01_LOCUS26047</name>
</gene>
<feature type="compositionally biased region" description="Low complexity" evidence="1">
    <location>
        <begin position="131"/>
        <end position="151"/>
    </location>
</feature>
<dbReference type="AlphaFoldDB" id="A0A8J2KF80"/>
<accession>A0A8J2KF80</accession>